<dbReference type="Proteomes" id="UP000014760">
    <property type="component" value="Unassembled WGS sequence"/>
</dbReference>
<dbReference type="EnsemblMetazoa" id="CapteT195827">
    <property type="protein sequence ID" value="CapteP195827"/>
    <property type="gene ID" value="CapteG195827"/>
</dbReference>
<sequence>MIYYQRSLRERNSSANLETTLVWWQNHADARKCLPTMKQVLQKKKAALQHKLTEKLSSKQSLKEVQLEKTMTQKLKASRQVFLYGGPWMSDEVEDKLQEVPSADQKKALLARL</sequence>
<reference evidence="1 3" key="2">
    <citation type="journal article" date="2013" name="Nature">
        <title>Insights into bilaterian evolution from three spiralian genomes.</title>
        <authorList>
            <person name="Simakov O."/>
            <person name="Marletaz F."/>
            <person name="Cho S.J."/>
            <person name="Edsinger-Gonzales E."/>
            <person name="Havlak P."/>
            <person name="Hellsten U."/>
            <person name="Kuo D.H."/>
            <person name="Larsson T."/>
            <person name="Lv J."/>
            <person name="Arendt D."/>
            <person name="Savage R."/>
            <person name="Osoegawa K."/>
            <person name="de Jong P."/>
            <person name="Grimwood J."/>
            <person name="Chapman J.A."/>
            <person name="Shapiro H."/>
            <person name="Aerts A."/>
            <person name="Otillar R.P."/>
            <person name="Terry A.Y."/>
            <person name="Boore J.L."/>
            <person name="Grigoriev I.V."/>
            <person name="Lindberg D.R."/>
            <person name="Seaver E.C."/>
            <person name="Weisblat D.A."/>
            <person name="Putnam N.H."/>
            <person name="Rokhsar D.S."/>
        </authorList>
    </citation>
    <scope>NUCLEOTIDE SEQUENCE</scope>
    <source>
        <strain evidence="1 3">I ESC-2004</strain>
    </source>
</reference>
<evidence type="ECO:0000313" key="3">
    <source>
        <dbReference type="Proteomes" id="UP000014760"/>
    </source>
</evidence>
<dbReference type="HOGENOM" id="CLU_2135871_0_0_1"/>
<reference evidence="2" key="3">
    <citation type="submission" date="2015-06" db="UniProtKB">
        <authorList>
            <consortium name="EnsemblMetazoa"/>
        </authorList>
    </citation>
    <scope>IDENTIFICATION</scope>
</reference>
<gene>
    <name evidence="1" type="ORF">CAPTEDRAFT_195827</name>
</gene>
<evidence type="ECO:0000313" key="2">
    <source>
        <dbReference type="EnsemblMetazoa" id="CapteP195827"/>
    </source>
</evidence>
<dbReference type="EMBL" id="AMQN01031436">
    <property type="status" value="NOT_ANNOTATED_CDS"/>
    <property type="molecule type" value="Genomic_DNA"/>
</dbReference>
<protein>
    <submittedName>
        <fullName evidence="1 2">Uncharacterized protein</fullName>
    </submittedName>
</protein>
<organism evidence="1">
    <name type="scientific">Capitella teleta</name>
    <name type="common">Polychaete worm</name>
    <dbReference type="NCBI Taxonomy" id="283909"/>
    <lineage>
        <taxon>Eukaryota</taxon>
        <taxon>Metazoa</taxon>
        <taxon>Spiralia</taxon>
        <taxon>Lophotrochozoa</taxon>
        <taxon>Annelida</taxon>
        <taxon>Polychaeta</taxon>
        <taxon>Sedentaria</taxon>
        <taxon>Scolecida</taxon>
        <taxon>Capitellidae</taxon>
        <taxon>Capitella</taxon>
    </lineage>
</organism>
<keyword evidence="3" id="KW-1185">Reference proteome</keyword>
<evidence type="ECO:0000313" key="1">
    <source>
        <dbReference type="EMBL" id="ELT91071.1"/>
    </source>
</evidence>
<name>R7THM5_CAPTE</name>
<dbReference type="EMBL" id="KB310660">
    <property type="protein sequence ID" value="ELT91071.1"/>
    <property type="molecule type" value="Genomic_DNA"/>
</dbReference>
<reference evidence="3" key="1">
    <citation type="submission" date="2012-12" db="EMBL/GenBank/DDBJ databases">
        <authorList>
            <person name="Hellsten U."/>
            <person name="Grimwood J."/>
            <person name="Chapman J.A."/>
            <person name="Shapiro H."/>
            <person name="Aerts A."/>
            <person name="Otillar R.P."/>
            <person name="Terry A.Y."/>
            <person name="Boore J.L."/>
            <person name="Simakov O."/>
            <person name="Marletaz F."/>
            <person name="Cho S.-J."/>
            <person name="Edsinger-Gonzales E."/>
            <person name="Havlak P."/>
            <person name="Kuo D.-H."/>
            <person name="Larsson T."/>
            <person name="Lv J."/>
            <person name="Arendt D."/>
            <person name="Savage R."/>
            <person name="Osoegawa K."/>
            <person name="de Jong P."/>
            <person name="Lindberg D.R."/>
            <person name="Seaver E.C."/>
            <person name="Weisblat D.A."/>
            <person name="Putnam N.H."/>
            <person name="Grigoriev I.V."/>
            <person name="Rokhsar D.S."/>
        </authorList>
    </citation>
    <scope>NUCLEOTIDE SEQUENCE</scope>
    <source>
        <strain evidence="3">I ESC-2004</strain>
    </source>
</reference>
<dbReference type="AlphaFoldDB" id="R7THM5"/>
<accession>R7THM5</accession>
<proteinExistence type="predicted"/>